<sequence>MRTTFAGIVALGLTGAAALLGPPASAQGGSVTGPGDTFHLNDSPTGAAVTVIRYGNLGDNVYVGDWDGDGRDTLLVRRGATFFVRNSNSTGAADRTFSYGDPGDVVVVGDWDGDGTDTLAVRRGNRYLLRNANTTGAAQLSFQYGDPRDVTVVGDWDGNGTDTLAVRRGNRYLLRNTNTTGAADRAFSYGDPGDPVLVGDWDGNGTDTLAVRRGNRYLLRDTNTTGAAGRTVAYGNPTDAALAGDWNADGTDTLGIRRPPALGDLGNLLGSDLERIPTSVPVVALSFDADSNDAALSSILTTLESRGVRATFFLTGDFTRRYPAGAAAIAAAGHRLGNHSNTHAHFPTLREGQISRDLAAAETSIVAVTGRPAKPLFRFPYGDRTAANVNAVNATGYLAVRWTVDTLGWEGTGRGITADEVLRRTLEGQRPGEIVLMHVGSNPDDGTTLDAEALPRTIDQLRAGFSHRHVFRARVRVQACHGRPPGGATLRLARRSRGYNPVRY</sequence>
<dbReference type="Gene3D" id="3.20.20.370">
    <property type="entry name" value="Glycoside hydrolase/deacetylase"/>
    <property type="match status" value="1"/>
</dbReference>
<evidence type="ECO:0000313" key="6">
    <source>
        <dbReference type="Proteomes" id="UP000451860"/>
    </source>
</evidence>
<evidence type="ECO:0000313" key="5">
    <source>
        <dbReference type="EMBL" id="KAE8765251.1"/>
    </source>
</evidence>
<evidence type="ECO:0000256" key="2">
    <source>
        <dbReference type="ARBA" id="ARBA00022801"/>
    </source>
</evidence>
<dbReference type="GO" id="GO:0046872">
    <property type="term" value="F:metal ion binding"/>
    <property type="evidence" value="ECO:0007669"/>
    <property type="project" value="UniProtKB-KW"/>
</dbReference>
<feature type="chain" id="PRO_5029562679" evidence="3">
    <location>
        <begin position="27"/>
        <end position="504"/>
    </location>
</feature>
<keyword evidence="3" id="KW-0732">Signal</keyword>
<dbReference type="OrthoDB" id="9763050at2"/>
<dbReference type="GO" id="GO:0016810">
    <property type="term" value="F:hydrolase activity, acting on carbon-nitrogen (but not peptide) bonds"/>
    <property type="evidence" value="ECO:0007669"/>
    <property type="project" value="InterPro"/>
</dbReference>
<comment type="caution">
    <text evidence="5">The sequence shown here is derived from an EMBL/GenBank/DDBJ whole genome shotgun (WGS) entry which is preliminary data.</text>
</comment>
<dbReference type="GO" id="GO:0016020">
    <property type="term" value="C:membrane"/>
    <property type="evidence" value="ECO:0007669"/>
    <property type="project" value="TreeGrafter"/>
</dbReference>
<proteinExistence type="predicted"/>
<dbReference type="RefSeq" id="WP_152201515.1">
    <property type="nucleotide sequence ID" value="NZ_VUKF01000007.1"/>
</dbReference>
<dbReference type="InterPro" id="IPR028994">
    <property type="entry name" value="Integrin_alpha_N"/>
</dbReference>
<feature type="domain" description="NodB homology" evidence="4">
    <location>
        <begin position="281"/>
        <end position="470"/>
    </location>
</feature>
<protein>
    <submittedName>
        <fullName evidence="5">Polysaccharide deacetylase family protein</fullName>
    </submittedName>
</protein>
<dbReference type="PANTHER" id="PTHR10587:SF133">
    <property type="entry name" value="CHITIN DEACETYLASE 1-RELATED"/>
    <property type="match status" value="1"/>
</dbReference>
<name>A0A7J5USM6_9MICO</name>
<dbReference type="InterPro" id="IPR002509">
    <property type="entry name" value="NODB_dom"/>
</dbReference>
<dbReference type="GO" id="GO:0005975">
    <property type="term" value="P:carbohydrate metabolic process"/>
    <property type="evidence" value="ECO:0007669"/>
    <property type="project" value="InterPro"/>
</dbReference>
<evidence type="ECO:0000256" key="1">
    <source>
        <dbReference type="ARBA" id="ARBA00022723"/>
    </source>
</evidence>
<keyword evidence="2" id="KW-0378">Hydrolase</keyword>
<dbReference type="SUPFAM" id="SSF88713">
    <property type="entry name" value="Glycoside hydrolase/deacetylase"/>
    <property type="match status" value="1"/>
</dbReference>
<organism evidence="5 6">
    <name type="scientific">Georgenia thermotolerans</name>
    <dbReference type="NCBI Taxonomy" id="527326"/>
    <lineage>
        <taxon>Bacteria</taxon>
        <taxon>Bacillati</taxon>
        <taxon>Actinomycetota</taxon>
        <taxon>Actinomycetes</taxon>
        <taxon>Micrococcales</taxon>
        <taxon>Bogoriellaceae</taxon>
        <taxon>Georgenia</taxon>
    </lineage>
</organism>
<feature type="signal peptide" evidence="3">
    <location>
        <begin position="1"/>
        <end position="26"/>
    </location>
</feature>
<dbReference type="InterPro" id="IPR050248">
    <property type="entry name" value="Polysacc_deacetylase_ArnD"/>
</dbReference>
<gene>
    <name evidence="5" type="ORF">GB883_04785</name>
</gene>
<accession>A0A7J5USM6</accession>
<dbReference type="PROSITE" id="PS51677">
    <property type="entry name" value="NODB"/>
    <property type="match status" value="1"/>
</dbReference>
<dbReference type="Proteomes" id="UP000451860">
    <property type="component" value="Unassembled WGS sequence"/>
</dbReference>
<dbReference type="Pfam" id="PF01522">
    <property type="entry name" value="Polysacc_deac_1"/>
    <property type="match status" value="1"/>
</dbReference>
<dbReference type="InterPro" id="IPR011330">
    <property type="entry name" value="Glyco_hydro/deAcase_b/a-brl"/>
</dbReference>
<dbReference type="CDD" id="cd10917">
    <property type="entry name" value="CE4_NodB_like_6s_7s"/>
    <property type="match status" value="1"/>
</dbReference>
<evidence type="ECO:0000256" key="3">
    <source>
        <dbReference type="SAM" id="SignalP"/>
    </source>
</evidence>
<dbReference type="SUPFAM" id="SSF69318">
    <property type="entry name" value="Integrin alpha N-terminal domain"/>
    <property type="match status" value="1"/>
</dbReference>
<dbReference type="EMBL" id="WHJE01000013">
    <property type="protein sequence ID" value="KAE8765251.1"/>
    <property type="molecule type" value="Genomic_DNA"/>
</dbReference>
<dbReference type="AlphaFoldDB" id="A0A7J5USM6"/>
<evidence type="ECO:0000259" key="4">
    <source>
        <dbReference type="PROSITE" id="PS51677"/>
    </source>
</evidence>
<dbReference type="PANTHER" id="PTHR10587">
    <property type="entry name" value="GLYCOSYL TRANSFERASE-RELATED"/>
    <property type="match status" value="1"/>
</dbReference>
<reference evidence="5 6" key="1">
    <citation type="submission" date="2019-10" db="EMBL/GenBank/DDBJ databases">
        <title>Georgenia wutianyii sp. nov. and Georgenia yuyongxinii sp. nov. isolated from plateau pika (Ochotona curzoniae) in the Qinghai-Tibet plateau of China.</title>
        <authorList>
            <person name="Tian Z."/>
        </authorList>
    </citation>
    <scope>NUCLEOTIDE SEQUENCE [LARGE SCALE GENOMIC DNA]</scope>
    <source>
        <strain evidence="5 6">DSM 21501</strain>
    </source>
</reference>
<keyword evidence="6" id="KW-1185">Reference proteome</keyword>
<keyword evidence="1" id="KW-0479">Metal-binding</keyword>